<comment type="similarity">
    <text evidence="1">Belongs to the CpoB family.</text>
</comment>
<dbReference type="KEGG" id="kvl:KVU_1694"/>
<dbReference type="InterPro" id="IPR034706">
    <property type="entry name" value="CpoB"/>
</dbReference>
<dbReference type="eggNOG" id="COG1729">
    <property type="taxonomic scope" value="Bacteria"/>
</dbReference>
<dbReference type="Gene3D" id="1.25.40.10">
    <property type="entry name" value="Tetratricopeptide repeat domain"/>
    <property type="match status" value="1"/>
</dbReference>
<reference evidence="3 4" key="1">
    <citation type="journal article" date="2011" name="J. Bacteriol.">
        <title>Complete genome sequence of the industrial strain Ketogulonicigenium vulgare WSH-001.</title>
        <authorList>
            <person name="Liu L."/>
            <person name="Li Y."/>
            <person name="Zhang J."/>
            <person name="Zhou Z."/>
            <person name="Liu J."/>
            <person name="Li X."/>
            <person name="Zhou J."/>
            <person name="Du G."/>
            <person name="Wang L."/>
            <person name="Chen J."/>
        </authorList>
    </citation>
    <scope>NUCLEOTIDE SEQUENCE [LARGE SCALE GENOMIC DNA]</scope>
    <source>
        <strain evidence="3 4">WSH-001</strain>
    </source>
</reference>
<keyword evidence="1" id="KW-0131">Cell cycle</keyword>
<dbReference type="OrthoDB" id="9763909at2"/>
<accession>F9YAK2</accession>
<dbReference type="EMBL" id="CP002018">
    <property type="protein sequence ID" value="AEM41533.1"/>
    <property type="molecule type" value="Genomic_DNA"/>
</dbReference>
<dbReference type="RefSeq" id="WP_013384889.1">
    <property type="nucleotide sequence ID" value="NC_017384.1"/>
</dbReference>
<comment type="function">
    <text evidence="1">Mediates coordination of peptidoglycan synthesis and outer membrane constriction during cell division.</text>
</comment>
<dbReference type="InterPro" id="IPR014162">
    <property type="entry name" value="CpoB_C"/>
</dbReference>
<organism evidence="3 4">
    <name type="scientific">Ketogulonicigenium vulgare (strain WSH-001)</name>
    <dbReference type="NCBI Taxonomy" id="759362"/>
    <lineage>
        <taxon>Bacteria</taxon>
        <taxon>Pseudomonadati</taxon>
        <taxon>Pseudomonadota</taxon>
        <taxon>Alphaproteobacteria</taxon>
        <taxon>Rhodobacterales</taxon>
        <taxon>Roseobacteraceae</taxon>
        <taxon>Ketogulonicigenium</taxon>
    </lineage>
</organism>
<gene>
    <name evidence="1" type="primary">cpoB</name>
    <name evidence="3" type="ordered locus">KVU_1694</name>
</gene>
<dbReference type="InterPro" id="IPR019734">
    <property type="entry name" value="TPR_rpt"/>
</dbReference>
<dbReference type="HAMAP" id="MF_02066">
    <property type="entry name" value="CpoB"/>
    <property type="match status" value="1"/>
</dbReference>
<dbReference type="PATRIC" id="fig|759362.5.peg.1743"/>
<evidence type="ECO:0000313" key="4">
    <source>
        <dbReference type="Proteomes" id="UP000000692"/>
    </source>
</evidence>
<dbReference type="InterPro" id="IPR011990">
    <property type="entry name" value="TPR-like_helical_dom_sf"/>
</dbReference>
<dbReference type="Pfam" id="PF13174">
    <property type="entry name" value="TPR_6"/>
    <property type="match status" value="1"/>
</dbReference>
<keyword evidence="4" id="KW-1185">Reference proteome</keyword>
<dbReference type="SUPFAM" id="SSF48452">
    <property type="entry name" value="TPR-like"/>
    <property type="match status" value="1"/>
</dbReference>
<evidence type="ECO:0000256" key="2">
    <source>
        <dbReference type="SAM" id="MobiDB-lite"/>
    </source>
</evidence>
<protein>
    <recommendedName>
        <fullName evidence="1">Cell division coordinator CpoB</fullName>
    </recommendedName>
</protein>
<feature type="signal peptide" evidence="1">
    <location>
        <begin position="1"/>
        <end position="20"/>
    </location>
</feature>
<evidence type="ECO:0000256" key="1">
    <source>
        <dbReference type="HAMAP-Rule" id="MF_02066"/>
    </source>
</evidence>
<feature type="compositionally biased region" description="Low complexity" evidence="2">
    <location>
        <begin position="129"/>
        <end position="149"/>
    </location>
</feature>
<sequence precursor="true">MIRKAALMIGVALLPQFAVAQDAATLADIRQQLTTLYADVSNLRAELTASGGLSGGVAGATPLDRLNSIEVVLQQITAKTEELEYRISRVVSDGTNRIGDLEFRLCELEPNCDIGSLGNTPTLGGGTGSSSAAAPAPSVTTPPTSGGSSQMALGEQEDFARASEALAQGDFRSAADGFATYLQTYPGGALSAEAMLRRGEAQEGLGQISEAARSFLESFAGAPDGAYAPQALLKLGLALGQMGQDTDACLTLGEVALRFPADPAVAEAATAMRNLNCA</sequence>
<evidence type="ECO:0000313" key="3">
    <source>
        <dbReference type="EMBL" id="AEM41533.1"/>
    </source>
</evidence>
<comment type="subcellular location">
    <subcellularLocation>
        <location evidence="1">Periplasm</location>
    </subcellularLocation>
</comment>
<dbReference type="HOGENOM" id="CLU_997073_0_0_5"/>
<feature type="chain" id="PRO_5009991590" description="Cell division coordinator CpoB" evidence="1">
    <location>
        <begin position="21"/>
        <end position="278"/>
    </location>
</feature>
<feature type="region of interest" description="Disordered" evidence="2">
    <location>
        <begin position="119"/>
        <end position="152"/>
    </location>
</feature>
<keyword evidence="1" id="KW-0132">Cell division</keyword>
<dbReference type="GO" id="GO:0043093">
    <property type="term" value="P:FtsZ-dependent cytokinesis"/>
    <property type="evidence" value="ECO:0007669"/>
    <property type="project" value="UniProtKB-UniRule"/>
</dbReference>
<dbReference type="Proteomes" id="UP000000692">
    <property type="component" value="Chromosome"/>
</dbReference>
<keyword evidence="1" id="KW-0732">Signal</keyword>
<keyword evidence="1" id="KW-0574">Periplasm</keyword>
<dbReference type="GO" id="GO:0030288">
    <property type="term" value="C:outer membrane-bounded periplasmic space"/>
    <property type="evidence" value="ECO:0007669"/>
    <property type="project" value="UniProtKB-UniRule"/>
</dbReference>
<name>F9YAK2_KETVW</name>
<dbReference type="NCBIfam" id="TIGR02795">
    <property type="entry name" value="tol_pal_ybgF"/>
    <property type="match status" value="1"/>
</dbReference>
<dbReference type="AlphaFoldDB" id="F9YAK2"/>
<proteinExistence type="inferred from homology"/>